<accession>A0A5C4R894</accession>
<proteinExistence type="predicted"/>
<protein>
    <submittedName>
        <fullName evidence="3">DUF1624 domain-containing protein</fullName>
    </submittedName>
</protein>
<comment type="caution">
    <text evidence="3">The sequence shown here is derived from an EMBL/GenBank/DDBJ whole genome shotgun (WGS) entry which is preliminary data.</text>
</comment>
<dbReference type="InterPro" id="IPR012429">
    <property type="entry name" value="HGSNAT_cat"/>
</dbReference>
<feature type="transmembrane region" description="Helical" evidence="1">
    <location>
        <begin position="84"/>
        <end position="101"/>
    </location>
</feature>
<feature type="transmembrane region" description="Helical" evidence="1">
    <location>
        <begin position="121"/>
        <end position="141"/>
    </location>
</feature>
<keyword evidence="1" id="KW-0472">Membrane</keyword>
<gene>
    <name evidence="3" type="ORF">FHD67_06015</name>
</gene>
<keyword evidence="1" id="KW-1133">Transmembrane helix</keyword>
<dbReference type="Pfam" id="PF07786">
    <property type="entry name" value="HGSNAT_cat"/>
    <property type="match status" value="1"/>
</dbReference>
<evidence type="ECO:0000313" key="4">
    <source>
        <dbReference type="Proteomes" id="UP000304880"/>
    </source>
</evidence>
<feature type="transmembrane region" description="Helical" evidence="1">
    <location>
        <begin position="311"/>
        <end position="333"/>
    </location>
</feature>
<dbReference type="RefSeq" id="WP_139598167.1">
    <property type="nucleotide sequence ID" value="NZ_VDDC01000010.1"/>
</dbReference>
<feature type="transmembrane region" description="Helical" evidence="1">
    <location>
        <begin position="339"/>
        <end position="360"/>
    </location>
</feature>
<feature type="transmembrane region" description="Helical" evidence="1">
    <location>
        <begin position="239"/>
        <end position="257"/>
    </location>
</feature>
<keyword evidence="4" id="KW-1185">Reference proteome</keyword>
<organism evidence="3 4">
    <name type="scientific">Paracoccus haeundaensis</name>
    <dbReference type="NCBI Taxonomy" id="225362"/>
    <lineage>
        <taxon>Bacteria</taxon>
        <taxon>Pseudomonadati</taxon>
        <taxon>Pseudomonadota</taxon>
        <taxon>Alphaproteobacteria</taxon>
        <taxon>Rhodobacterales</taxon>
        <taxon>Paracoccaceae</taxon>
        <taxon>Paracoccus</taxon>
    </lineage>
</organism>
<feature type="transmembrane region" description="Helical" evidence="1">
    <location>
        <begin position="12"/>
        <end position="30"/>
    </location>
</feature>
<evidence type="ECO:0000256" key="1">
    <source>
        <dbReference type="SAM" id="Phobius"/>
    </source>
</evidence>
<evidence type="ECO:0000259" key="2">
    <source>
        <dbReference type="Pfam" id="PF07786"/>
    </source>
</evidence>
<dbReference type="EMBL" id="VDDC01000010">
    <property type="protein sequence ID" value="TNH40132.1"/>
    <property type="molecule type" value="Genomic_DNA"/>
</dbReference>
<feature type="domain" description="Heparan-alpha-glucosaminide N-acetyltransferase catalytic" evidence="2">
    <location>
        <begin position="2"/>
        <end position="157"/>
    </location>
</feature>
<reference evidence="3 4" key="1">
    <citation type="submission" date="2019-06" db="EMBL/GenBank/DDBJ databases">
        <authorList>
            <person name="Li J."/>
        </authorList>
    </citation>
    <scope>NUCLEOTIDE SEQUENCE [LARGE SCALE GENOMIC DNA]</scope>
    <source>
        <strain evidence="3 4">CGMCC 1.8012</strain>
    </source>
</reference>
<keyword evidence="1" id="KW-0812">Transmembrane</keyword>
<name>A0A5C4R894_9RHOB</name>
<sequence>MRIIGLDAARSLAIVLAMSSHVFADVGLYAHMSGPLTRIAGFAFQIATPTFILLFGTMLEVVYRPRWTTRQARHGVAMRLLSRAFQCWVLYALTILTLTLTDDGYSVPYSTATILFMGNSPYTEILKFYAIVLAIAPILLWIRARTGLLPLAVAALACHAAWPLLSGLPDVQNDLGAPTPVASLVQFLTGFGDLPLAGPSVLHGLTLVVAGQCLGRYLTGPSAAGSTDPLADPSFGRRVRALLVGGAGVALIGGLFVSVDVIDGLAGGSLRRDSNPLYFATGILSATLMTLFFVWLIDIRKIGSTGAWSRVTFFGRTSMFTFGWGNVLLYLVAPQPTDVTGALAWTAALLAALCVMSLGFDRAARRSTTVATTLTRLRRPADWLAERLLWGMGRLRAA</sequence>
<feature type="transmembrane region" description="Helical" evidence="1">
    <location>
        <begin position="42"/>
        <end position="63"/>
    </location>
</feature>
<evidence type="ECO:0000313" key="3">
    <source>
        <dbReference type="EMBL" id="TNH40132.1"/>
    </source>
</evidence>
<dbReference type="AlphaFoldDB" id="A0A5C4R894"/>
<feature type="transmembrane region" description="Helical" evidence="1">
    <location>
        <begin position="277"/>
        <end position="299"/>
    </location>
</feature>
<dbReference type="Proteomes" id="UP000304880">
    <property type="component" value="Unassembled WGS sequence"/>
</dbReference>